<keyword evidence="1" id="KW-1133">Transmembrane helix</keyword>
<dbReference type="Proteomes" id="UP000034785">
    <property type="component" value="Unassembled WGS sequence"/>
</dbReference>
<feature type="transmembrane region" description="Helical" evidence="1">
    <location>
        <begin position="135"/>
        <end position="166"/>
    </location>
</feature>
<evidence type="ECO:0000313" key="3">
    <source>
        <dbReference type="Proteomes" id="UP000034785"/>
    </source>
</evidence>
<feature type="transmembrane region" description="Helical" evidence="1">
    <location>
        <begin position="94"/>
        <end position="115"/>
    </location>
</feature>
<feature type="transmembrane region" description="Helical" evidence="1">
    <location>
        <begin position="61"/>
        <end position="82"/>
    </location>
</feature>
<protein>
    <submittedName>
        <fullName evidence="2">Uncharacterized protein</fullName>
    </submittedName>
</protein>
<sequence length="348" mass="39934">MIKKSLILLFSSRLLFLIFAVAGTFLVTARTGYLGINLSPENDHYLLWIWSNFDGKHYINIAQFGYGIIISTLSFFGGMVFLYKICLIDFDKRVASLALFFISFFPLSFFYHSVYTDSLFLLLTTASFYFARKKQWVWAGIFGGLSTATRLTGMALLPALAVEWYLQNRTLTKELRGIIILFLKKAAFPLTLATSGFLAYALYLHLNYGSWLLFQKSMVAWSQDKFIFPPQVIFRYLKIFFSVSPGLLEYWIAVLEFVSFFAYLFIAVYVWTKVRISYGVFMVILLILVTFTGTLAGNPRYILHLFPAFIGLSLLVRNKKPLKYAITAIFIALGFILTIIFTRGYFVT</sequence>
<feature type="transmembrane region" description="Helical" evidence="1">
    <location>
        <begin position="278"/>
        <end position="295"/>
    </location>
</feature>
<gene>
    <name evidence="2" type="ORF">UV41_C0051G0009</name>
</gene>
<name>A0A0G1B824_9BACT</name>
<dbReference type="AlphaFoldDB" id="A0A0G1B824"/>
<reference evidence="2 3" key="1">
    <citation type="journal article" date="2015" name="Nature">
        <title>rRNA introns, odd ribosomes, and small enigmatic genomes across a large radiation of phyla.</title>
        <authorList>
            <person name="Brown C.T."/>
            <person name="Hug L.A."/>
            <person name="Thomas B.C."/>
            <person name="Sharon I."/>
            <person name="Castelle C.J."/>
            <person name="Singh A."/>
            <person name="Wilkins M.J."/>
            <person name="Williams K.H."/>
            <person name="Banfield J.F."/>
        </authorList>
    </citation>
    <scope>NUCLEOTIDE SEQUENCE [LARGE SCALE GENOMIC DNA]</scope>
</reference>
<comment type="caution">
    <text evidence="2">The sequence shown here is derived from an EMBL/GenBank/DDBJ whole genome shotgun (WGS) entry which is preliminary data.</text>
</comment>
<evidence type="ECO:0000313" key="2">
    <source>
        <dbReference type="EMBL" id="KKS69555.1"/>
    </source>
</evidence>
<feature type="transmembrane region" description="Helical" evidence="1">
    <location>
        <begin position="187"/>
        <end position="206"/>
    </location>
</feature>
<organism evidence="2 3">
    <name type="scientific">Candidatus Daviesbacteria bacterium GW2011_GWA2_42_7</name>
    <dbReference type="NCBI Taxonomy" id="1618425"/>
    <lineage>
        <taxon>Bacteria</taxon>
        <taxon>Candidatus Daviesiibacteriota</taxon>
    </lineage>
</organism>
<keyword evidence="1" id="KW-0472">Membrane</keyword>
<keyword evidence="1" id="KW-0812">Transmembrane</keyword>
<proteinExistence type="predicted"/>
<dbReference type="EMBL" id="LCEJ01000051">
    <property type="protein sequence ID" value="KKS69555.1"/>
    <property type="molecule type" value="Genomic_DNA"/>
</dbReference>
<feature type="transmembrane region" description="Helical" evidence="1">
    <location>
        <begin position="250"/>
        <end position="271"/>
    </location>
</feature>
<accession>A0A0G1B824</accession>
<evidence type="ECO:0000256" key="1">
    <source>
        <dbReference type="SAM" id="Phobius"/>
    </source>
</evidence>
<feature type="transmembrane region" description="Helical" evidence="1">
    <location>
        <begin position="324"/>
        <end position="346"/>
    </location>
</feature>